<dbReference type="EMBL" id="RDQH01000330">
    <property type="protein sequence ID" value="RXI00555.1"/>
    <property type="molecule type" value="Genomic_DNA"/>
</dbReference>
<protein>
    <submittedName>
        <fullName evidence="1">Uncharacterized protein</fullName>
    </submittedName>
</protein>
<dbReference type="AlphaFoldDB" id="A0A498K3N1"/>
<comment type="caution">
    <text evidence="1">The sequence shown here is derived from an EMBL/GenBank/DDBJ whole genome shotgun (WGS) entry which is preliminary data.</text>
</comment>
<proteinExistence type="predicted"/>
<keyword evidence="2" id="KW-1185">Reference proteome</keyword>
<evidence type="ECO:0000313" key="2">
    <source>
        <dbReference type="Proteomes" id="UP000290289"/>
    </source>
</evidence>
<accession>A0A498K3N1</accession>
<sequence>MGSHDPLEAMEITLEVPWSCWCDPLELMVRPLGAAHHVFNEMSERRKRLRLQVEKEGRARAREEKDFGYRIGRFINMVYCRWERR</sequence>
<gene>
    <name evidence="1" type="ORF">DVH24_000789</name>
</gene>
<evidence type="ECO:0000313" key="1">
    <source>
        <dbReference type="EMBL" id="RXI00555.1"/>
    </source>
</evidence>
<dbReference type="Proteomes" id="UP000290289">
    <property type="component" value="Chromosome 4"/>
</dbReference>
<organism evidence="1 2">
    <name type="scientific">Malus domestica</name>
    <name type="common">Apple</name>
    <name type="synonym">Pyrus malus</name>
    <dbReference type="NCBI Taxonomy" id="3750"/>
    <lineage>
        <taxon>Eukaryota</taxon>
        <taxon>Viridiplantae</taxon>
        <taxon>Streptophyta</taxon>
        <taxon>Embryophyta</taxon>
        <taxon>Tracheophyta</taxon>
        <taxon>Spermatophyta</taxon>
        <taxon>Magnoliopsida</taxon>
        <taxon>eudicotyledons</taxon>
        <taxon>Gunneridae</taxon>
        <taxon>Pentapetalae</taxon>
        <taxon>rosids</taxon>
        <taxon>fabids</taxon>
        <taxon>Rosales</taxon>
        <taxon>Rosaceae</taxon>
        <taxon>Amygdaloideae</taxon>
        <taxon>Maleae</taxon>
        <taxon>Malus</taxon>
    </lineage>
</organism>
<name>A0A498K3N1_MALDO</name>
<reference evidence="1 2" key="1">
    <citation type="submission" date="2018-10" db="EMBL/GenBank/DDBJ databases">
        <title>A high-quality apple genome assembly.</title>
        <authorList>
            <person name="Hu J."/>
        </authorList>
    </citation>
    <scope>NUCLEOTIDE SEQUENCE [LARGE SCALE GENOMIC DNA]</scope>
    <source>
        <strain evidence="2">cv. HFTH1</strain>
        <tissue evidence="1">Young leaf</tissue>
    </source>
</reference>